<dbReference type="SUPFAM" id="SSF144232">
    <property type="entry name" value="HIT/MYND zinc finger-like"/>
    <property type="match status" value="1"/>
</dbReference>
<dbReference type="InterPro" id="IPR052298">
    <property type="entry name" value="ZMYND10"/>
</dbReference>
<evidence type="ECO:0000313" key="7">
    <source>
        <dbReference type="Proteomes" id="UP001458880"/>
    </source>
</evidence>
<keyword evidence="2 4" id="KW-0863">Zinc-finger</keyword>
<protein>
    <submittedName>
        <fullName evidence="6">MYND finger</fullName>
    </submittedName>
</protein>
<evidence type="ECO:0000256" key="1">
    <source>
        <dbReference type="ARBA" id="ARBA00022723"/>
    </source>
</evidence>
<keyword evidence="3" id="KW-0862">Zinc</keyword>
<keyword evidence="1" id="KW-0479">Metal-binding</keyword>
<gene>
    <name evidence="6" type="ORF">QE152_g39570</name>
</gene>
<dbReference type="AlphaFoldDB" id="A0AAW1HTK5"/>
<feature type="domain" description="MYND-type" evidence="5">
    <location>
        <begin position="380"/>
        <end position="416"/>
    </location>
</feature>
<dbReference type="EMBL" id="JASPKY010000957">
    <property type="protein sequence ID" value="KAK9679903.1"/>
    <property type="molecule type" value="Genomic_DNA"/>
</dbReference>
<evidence type="ECO:0000256" key="3">
    <source>
        <dbReference type="ARBA" id="ARBA00022833"/>
    </source>
</evidence>
<accession>A0AAW1HTK5</accession>
<name>A0AAW1HTK5_POPJA</name>
<evidence type="ECO:0000256" key="2">
    <source>
        <dbReference type="ARBA" id="ARBA00022771"/>
    </source>
</evidence>
<dbReference type="GO" id="GO:0036159">
    <property type="term" value="P:inner dynein arm assembly"/>
    <property type="evidence" value="ECO:0007669"/>
    <property type="project" value="TreeGrafter"/>
</dbReference>
<evidence type="ECO:0000259" key="5">
    <source>
        <dbReference type="PROSITE" id="PS50865"/>
    </source>
</evidence>
<dbReference type="GO" id="GO:0044458">
    <property type="term" value="P:motile cilium assembly"/>
    <property type="evidence" value="ECO:0007669"/>
    <property type="project" value="TreeGrafter"/>
</dbReference>
<dbReference type="Gene3D" id="6.10.140.2220">
    <property type="match status" value="1"/>
</dbReference>
<evidence type="ECO:0000256" key="4">
    <source>
        <dbReference type="PROSITE-ProRule" id="PRU00134"/>
    </source>
</evidence>
<proteinExistence type="predicted"/>
<reference evidence="6 7" key="1">
    <citation type="journal article" date="2024" name="BMC Genomics">
        <title>De novo assembly and annotation of Popillia japonica's genome with initial clues to its potential as an invasive pest.</title>
        <authorList>
            <person name="Cucini C."/>
            <person name="Boschi S."/>
            <person name="Funari R."/>
            <person name="Cardaioli E."/>
            <person name="Iannotti N."/>
            <person name="Marturano G."/>
            <person name="Paoli F."/>
            <person name="Bruttini M."/>
            <person name="Carapelli A."/>
            <person name="Frati F."/>
            <person name="Nardi F."/>
        </authorList>
    </citation>
    <scope>NUCLEOTIDE SEQUENCE [LARGE SCALE GENOMIC DNA]</scope>
    <source>
        <strain evidence="6">DMR45628</strain>
    </source>
</reference>
<dbReference type="GO" id="GO:0005737">
    <property type="term" value="C:cytoplasm"/>
    <property type="evidence" value="ECO:0007669"/>
    <property type="project" value="TreeGrafter"/>
</dbReference>
<dbReference type="Proteomes" id="UP001458880">
    <property type="component" value="Unassembled WGS sequence"/>
</dbReference>
<dbReference type="PROSITE" id="PS50865">
    <property type="entry name" value="ZF_MYND_2"/>
    <property type="match status" value="1"/>
</dbReference>
<organism evidence="6 7">
    <name type="scientific">Popillia japonica</name>
    <name type="common">Japanese beetle</name>
    <dbReference type="NCBI Taxonomy" id="7064"/>
    <lineage>
        <taxon>Eukaryota</taxon>
        <taxon>Metazoa</taxon>
        <taxon>Ecdysozoa</taxon>
        <taxon>Arthropoda</taxon>
        <taxon>Hexapoda</taxon>
        <taxon>Insecta</taxon>
        <taxon>Pterygota</taxon>
        <taxon>Neoptera</taxon>
        <taxon>Endopterygota</taxon>
        <taxon>Coleoptera</taxon>
        <taxon>Polyphaga</taxon>
        <taxon>Scarabaeiformia</taxon>
        <taxon>Scarabaeidae</taxon>
        <taxon>Rutelinae</taxon>
        <taxon>Popillia</taxon>
    </lineage>
</organism>
<dbReference type="GO" id="GO:0008270">
    <property type="term" value="F:zinc ion binding"/>
    <property type="evidence" value="ECO:0007669"/>
    <property type="project" value="UniProtKB-KW"/>
</dbReference>
<sequence>METVLLPSEVEFYIDTMAPTELERLGSKQWLEWHQRLQKLNQEAVLEASAVKEEFVKETLVSFNKTPVLVHEAILINIWKNKLLPVLLRFCPNPENTFVAYSILFHEATSVALLELVLYHPSSSESLGDYAADLLSYAYDAVAQLLVTKHSDVEVGEKSRTEILRQKDDLSFEIGIRCLTIIRYIAENVERLSYSIIDRILNIHDVPVLLIEILGHKPWIQDDKLYKGSRWIKWDGEALPQCEAQVWLALYQILMIPSCGKYYEITDSRRSQLMKLLPLMSPILLDQLSPLCELKYWLCQLSVSNQPTVTPKPILLEIVLEIKNAILAQGEGKWKKIAREQLPLIFGRDKQELMEIAQGLCAAYNTDLIERFECKEEKQCGTCGKVAIQRCSRCKNQWYCSRNCQVTDWESHKVNCIEPNTVS</sequence>
<dbReference type="PANTHER" id="PTHR13244">
    <property type="entry name" value="ZINC FINGER MYND DOMAIN CONTAINING PROTEIN 10"/>
    <property type="match status" value="1"/>
</dbReference>
<dbReference type="InterPro" id="IPR002893">
    <property type="entry name" value="Znf_MYND"/>
</dbReference>
<dbReference type="GO" id="GO:0034451">
    <property type="term" value="C:centriolar satellite"/>
    <property type="evidence" value="ECO:0007669"/>
    <property type="project" value="TreeGrafter"/>
</dbReference>
<comment type="caution">
    <text evidence="6">The sequence shown here is derived from an EMBL/GenBank/DDBJ whole genome shotgun (WGS) entry which is preliminary data.</text>
</comment>
<dbReference type="PANTHER" id="PTHR13244:SF7">
    <property type="entry name" value="ZINC FINGER MYND DOMAIN-CONTAINING PROTEIN 10"/>
    <property type="match status" value="1"/>
</dbReference>
<dbReference type="PROSITE" id="PS01360">
    <property type="entry name" value="ZF_MYND_1"/>
    <property type="match status" value="1"/>
</dbReference>
<keyword evidence="7" id="KW-1185">Reference proteome</keyword>
<dbReference type="GO" id="GO:0036158">
    <property type="term" value="P:outer dynein arm assembly"/>
    <property type="evidence" value="ECO:0007669"/>
    <property type="project" value="TreeGrafter"/>
</dbReference>
<dbReference type="Pfam" id="PF01753">
    <property type="entry name" value="zf-MYND"/>
    <property type="match status" value="1"/>
</dbReference>
<evidence type="ECO:0000313" key="6">
    <source>
        <dbReference type="EMBL" id="KAK9679903.1"/>
    </source>
</evidence>